<keyword evidence="7" id="KW-1185">Reference proteome</keyword>
<keyword evidence="6" id="KW-0378">Hydrolase</keyword>
<evidence type="ECO:0000259" key="5">
    <source>
        <dbReference type="Pfam" id="PF12551"/>
    </source>
</evidence>
<proteinExistence type="predicted"/>
<dbReference type="InterPro" id="IPR022211">
    <property type="entry name" value="PHBC_N"/>
</dbReference>
<dbReference type="PANTHER" id="PTHR36837">
    <property type="entry name" value="POLY(3-HYDROXYALKANOATE) POLYMERASE SUBUNIT PHAC"/>
    <property type="match status" value="1"/>
</dbReference>
<evidence type="ECO:0000313" key="7">
    <source>
        <dbReference type="Proteomes" id="UP001350748"/>
    </source>
</evidence>
<dbReference type="EMBL" id="JAZHYN010000024">
    <property type="protein sequence ID" value="MEF3366782.1"/>
    <property type="molecule type" value="Genomic_DNA"/>
</dbReference>
<gene>
    <name evidence="6" type="ORF">V3H18_09580</name>
</gene>
<feature type="domain" description="Poly-beta-hydroxybutyrate polymerase N-terminal" evidence="4">
    <location>
        <begin position="141"/>
        <end position="310"/>
    </location>
</feature>
<dbReference type="Proteomes" id="UP001350748">
    <property type="component" value="Unassembled WGS sequence"/>
</dbReference>
<evidence type="ECO:0000313" key="6">
    <source>
        <dbReference type="EMBL" id="MEF3366782.1"/>
    </source>
</evidence>
<evidence type="ECO:0000256" key="2">
    <source>
        <dbReference type="ARBA" id="ARBA00023315"/>
    </source>
</evidence>
<dbReference type="Pfam" id="PF12551">
    <property type="entry name" value="PHBC_N"/>
    <property type="match status" value="1"/>
</dbReference>
<dbReference type="InterPro" id="IPR051321">
    <property type="entry name" value="PHA/PHB_synthase"/>
</dbReference>
<dbReference type="PANTHER" id="PTHR36837:SF5">
    <property type="entry name" value="POLY-3-HYDROXYBUTYRATE SYNTHASE"/>
    <property type="match status" value="1"/>
</dbReference>
<reference evidence="6 7" key="1">
    <citation type="submission" date="2024-02" db="EMBL/GenBank/DDBJ databases">
        <authorList>
            <person name="Grouzdev D."/>
        </authorList>
    </citation>
    <scope>NUCLEOTIDE SEQUENCE [LARGE SCALE GENOMIC DNA]</scope>
    <source>
        <strain evidence="6 7">9N</strain>
    </source>
</reference>
<feature type="domain" description="Poly-beta-hydroxybutyrate polymerase N-terminal" evidence="5">
    <location>
        <begin position="65"/>
        <end position="103"/>
    </location>
</feature>
<evidence type="ECO:0000259" key="4">
    <source>
        <dbReference type="Pfam" id="PF07167"/>
    </source>
</evidence>
<comment type="caution">
    <text evidence="6">The sequence shown here is derived from an EMBL/GenBank/DDBJ whole genome shotgun (WGS) entry which is preliminary data.</text>
</comment>
<evidence type="ECO:0000256" key="1">
    <source>
        <dbReference type="ARBA" id="ARBA00022679"/>
    </source>
</evidence>
<dbReference type="InterPro" id="IPR029058">
    <property type="entry name" value="AB_hydrolase_fold"/>
</dbReference>
<organism evidence="6 7">
    <name type="scientific">Methylocystis borbori</name>
    <dbReference type="NCBI Taxonomy" id="3118750"/>
    <lineage>
        <taxon>Bacteria</taxon>
        <taxon>Pseudomonadati</taxon>
        <taxon>Pseudomonadota</taxon>
        <taxon>Alphaproteobacteria</taxon>
        <taxon>Hyphomicrobiales</taxon>
        <taxon>Methylocystaceae</taxon>
        <taxon>Methylocystis</taxon>
    </lineage>
</organism>
<dbReference type="SUPFAM" id="SSF53474">
    <property type="entry name" value="alpha/beta-Hydrolases"/>
    <property type="match status" value="1"/>
</dbReference>
<keyword evidence="1" id="KW-0808">Transferase</keyword>
<sequence length="626" mass="69602">MTDDVAQATAARTNETSSGKETPPRDESAPALTPKPFVDALPSAFLAAERATDGGSFGYAALGDVIDRTLHASVAQLTGGLSPAAMAEAYGDWAIHLASSPGKQMQLVDKAVRKSWRFANFAWRCALQQNGSSPCIEPLPQDKRFAGEAWRHWPYTLLYQGFLLNQQWWHNATTDVGGVTKQHEKAVDFASRQFLDMFSPSNFLFTNPEALKRTMETGGLNLVRGLQNFLEDMERQAGGKKPFGADAFAPGRNLATTPGKVVYRNRLMELIQYAPTTETTRPEPVLIVPAWIMKYYILDLSPHNSLVRYLVAQGFTVFMISWKNPGADDRDLDMEDYLRLGVMAALDVVSRLMPGRKIHATGYCLGGTLLSIAAAAMARDDDRRLQSLTLFAAQTDFTEAGELTLFINESQLDFLEDLMWEHGYLDAKQMAGAFRLLRSNDLVWSYALKSYLMGEREPMTDLMAWNADATRMPYKMHSEYLRQLFLNNDLAEGRLRVDGRTIAAHDIRAPIFAVGAERDHVAPWRSVFKIHLLADTEVTFLLTTGGHNAGIVSEPAKKRGGYRVATKTEQAHYADPDEWFRLAPMKEGSWWPAWIAWLEARSGAPVPPPVMGPALCDAPGTYVLQA</sequence>
<feature type="region of interest" description="Disordered" evidence="3">
    <location>
        <begin position="1"/>
        <end position="34"/>
    </location>
</feature>
<dbReference type="Pfam" id="PF07167">
    <property type="entry name" value="PhaC_N"/>
    <property type="match status" value="1"/>
</dbReference>
<feature type="compositionally biased region" description="Polar residues" evidence="3">
    <location>
        <begin position="10"/>
        <end position="20"/>
    </location>
</feature>
<dbReference type="RefSeq" id="WP_332081803.1">
    <property type="nucleotide sequence ID" value="NZ_JAZHYN010000024.1"/>
</dbReference>
<protein>
    <submittedName>
        <fullName evidence="6">Alpha/beta fold hydrolase</fullName>
    </submittedName>
</protein>
<evidence type="ECO:0000256" key="3">
    <source>
        <dbReference type="SAM" id="MobiDB-lite"/>
    </source>
</evidence>
<dbReference type="Gene3D" id="3.40.50.1820">
    <property type="entry name" value="alpha/beta hydrolase"/>
    <property type="match status" value="1"/>
</dbReference>
<accession>A0ABU7XHB3</accession>
<name>A0ABU7XHB3_9HYPH</name>
<dbReference type="InterPro" id="IPR010941">
    <property type="entry name" value="PhaC_N"/>
</dbReference>
<keyword evidence="2" id="KW-0012">Acyltransferase</keyword>
<dbReference type="GO" id="GO:0016787">
    <property type="term" value="F:hydrolase activity"/>
    <property type="evidence" value="ECO:0007669"/>
    <property type="project" value="UniProtKB-KW"/>
</dbReference>